<accession>A0A067N0S9</accession>
<evidence type="ECO:0000259" key="1">
    <source>
        <dbReference type="Pfam" id="PF22998"/>
    </source>
</evidence>
<dbReference type="PANTHER" id="PTHR34815:SF2">
    <property type="entry name" value="N-ACETYLTRANSFERASE DOMAIN-CONTAINING PROTEIN"/>
    <property type="match status" value="1"/>
</dbReference>
<dbReference type="InParanoid" id="A0A067N0S9"/>
<reference evidence="3" key="1">
    <citation type="journal article" date="2014" name="Proc. Natl. Acad. Sci. U.S.A.">
        <title>Extensive sampling of basidiomycete genomes demonstrates inadequacy of the white-rot/brown-rot paradigm for wood decay fungi.</title>
        <authorList>
            <person name="Riley R."/>
            <person name="Salamov A.A."/>
            <person name="Brown D.W."/>
            <person name="Nagy L.G."/>
            <person name="Floudas D."/>
            <person name="Held B.W."/>
            <person name="Levasseur A."/>
            <person name="Lombard V."/>
            <person name="Morin E."/>
            <person name="Otillar R."/>
            <person name="Lindquist E.A."/>
            <person name="Sun H."/>
            <person name="LaButti K.M."/>
            <person name="Schmutz J."/>
            <person name="Jabbour D."/>
            <person name="Luo H."/>
            <person name="Baker S.E."/>
            <person name="Pisabarro A.G."/>
            <person name="Walton J.D."/>
            <person name="Blanchette R.A."/>
            <person name="Henrissat B."/>
            <person name="Martin F."/>
            <person name="Cullen D."/>
            <person name="Hibbett D.S."/>
            <person name="Grigoriev I.V."/>
        </authorList>
    </citation>
    <scope>NUCLEOTIDE SEQUENCE [LARGE SCALE GENOMIC DNA]</scope>
    <source>
        <strain evidence="3">FD-172 SS1</strain>
    </source>
</reference>
<sequence>MLSGKATLDTCVYPLSSLTIVPATRAQRLESQLRIHEEWGNGATIDEHLEREASIYRVLTSFSPEPGAHIVWVLVPRDDPQTLDYLCSCETHRHAAITTAKPPGPSPIPRQSVDNHSSVEDIVAYAIETVFTPLRLRGKGYASHMMRLLHHVLAPPSSLSLASPFPTTEWGAPPVIPPGFGNARVSYLYSDVGPFYASCGPGVEKRGGWVVKGPKSTIWEVNRLSDALDQVWGRRGGERDGERVGLKRWRRLDEKALRAILDEDADRFRDDLMRWERQDVRAANVTPADGHLPSSTLPGSVHTKRRTRFALLPNSGNVNFLIHRCLLGLPPRMRGRGIGLESTWGARVDNSDAFISWVIEPNEAPDRILVTRLRCPSVELLPTLLAAALEAANEYGMTHIEVWNLPGELCDIASVLGLGGIETERDAHLPAMKWYGDDVDGEEQIEWVMNEKYPWC</sequence>
<organism evidence="2 3">
    <name type="scientific">Botryobasidium botryosum (strain FD-172 SS1)</name>
    <dbReference type="NCBI Taxonomy" id="930990"/>
    <lineage>
        <taxon>Eukaryota</taxon>
        <taxon>Fungi</taxon>
        <taxon>Dikarya</taxon>
        <taxon>Basidiomycota</taxon>
        <taxon>Agaricomycotina</taxon>
        <taxon>Agaricomycetes</taxon>
        <taxon>Cantharellales</taxon>
        <taxon>Botryobasidiaceae</taxon>
        <taxon>Botryobasidium</taxon>
    </lineage>
</organism>
<proteinExistence type="predicted"/>
<dbReference type="PANTHER" id="PTHR34815">
    <property type="entry name" value="LYSINE ACETYLTRANSFERASE"/>
    <property type="match status" value="1"/>
</dbReference>
<dbReference type="HOGENOM" id="CLU_038171_2_0_1"/>
<name>A0A067N0S9_BOTB1</name>
<keyword evidence="3" id="KW-1185">Reference proteome</keyword>
<dbReference type="OrthoDB" id="2020070at2759"/>
<dbReference type="STRING" id="930990.A0A067N0S9"/>
<dbReference type="Proteomes" id="UP000027195">
    <property type="component" value="Unassembled WGS sequence"/>
</dbReference>
<protein>
    <recommendedName>
        <fullName evidence="1">LYC1 C-terminal domain-containing protein</fullName>
    </recommendedName>
</protein>
<dbReference type="InterPro" id="IPR053013">
    <property type="entry name" value="LAT"/>
</dbReference>
<dbReference type="EMBL" id="KL198023">
    <property type="protein sequence ID" value="KDQ17757.1"/>
    <property type="molecule type" value="Genomic_DNA"/>
</dbReference>
<dbReference type="AlphaFoldDB" id="A0A067N0S9"/>
<gene>
    <name evidence="2" type="ORF">BOTBODRAFT_29911</name>
</gene>
<evidence type="ECO:0000313" key="2">
    <source>
        <dbReference type="EMBL" id="KDQ17757.1"/>
    </source>
</evidence>
<feature type="domain" description="LYC1 C-terminal" evidence="1">
    <location>
        <begin position="247"/>
        <end position="456"/>
    </location>
</feature>
<dbReference type="InterPro" id="IPR055100">
    <property type="entry name" value="GNAT_LYC1-like"/>
</dbReference>
<dbReference type="Pfam" id="PF22998">
    <property type="entry name" value="GNAT_LYC1-like"/>
    <property type="match status" value="1"/>
</dbReference>
<evidence type="ECO:0000313" key="3">
    <source>
        <dbReference type="Proteomes" id="UP000027195"/>
    </source>
</evidence>